<reference evidence="2 3" key="1">
    <citation type="submission" date="2020-12" db="EMBL/GenBank/DDBJ databases">
        <authorList>
            <person name="Zheng R.K."/>
            <person name="Sun C.M."/>
        </authorList>
    </citation>
    <scope>NUCLEOTIDE SEQUENCE [LARGE SCALE GENOMIC DNA]</scope>
    <source>
        <strain evidence="2 3">ZRK001</strain>
    </source>
</reference>
<gene>
    <name evidence="2" type="ORF">JET14_14500</name>
</gene>
<dbReference type="Gene3D" id="1.10.10.2910">
    <property type="match status" value="1"/>
</dbReference>
<evidence type="ECO:0000313" key="2">
    <source>
        <dbReference type="EMBL" id="QQM29518.1"/>
    </source>
</evidence>
<accession>A0A7T7HI33</accession>
<feature type="domain" description="IrrE N-terminal-like" evidence="1">
    <location>
        <begin position="61"/>
        <end position="167"/>
    </location>
</feature>
<dbReference type="KEGG" id="mlut:JET14_14500"/>
<dbReference type="AlphaFoldDB" id="A0A7T7HI33"/>
<dbReference type="PANTHER" id="PTHR43236">
    <property type="entry name" value="ANTITOXIN HIGA1"/>
    <property type="match status" value="1"/>
</dbReference>
<organism evidence="2 3">
    <name type="scientific">Martelella lutilitoris</name>
    <dbReference type="NCBI Taxonomy" id="2583532"/>
    <lineage>
        <taxon>Bacteria</taxon>
        <taxon>Pseudomonadati</taxon>
        <taxon>Pseudomonadota</taxon>
        <taxon>Alphaproteobacteria</taxon>
        <taxon>Hyphomicrobiales</taxon>
        <taxon>Aurantimonadaceae</taxon>
        <taxon>Martelella</taxon>
    </lineage>
</organism>
<dbReference type="Proteomes" id="UP000596083">
    <property type="component" value="Chromosome"/>
</dbReference>
<dbReference type="InterPro" id="IPR010359">
    <property type="entry name" value="IrrE_HExxH"/>
</dbReference>
<protein>
    <submittedName>
        <fullName evidence="2">ImmA/IrrE family metallo-endopeptidase</fullName>
    </submittedName>
</protein>
<proteinExistence type="predicted"/>
<dbReference type="PANTHER" id="PTHR43236:SF2">
    <property type="entry name" value="BLL0069 PROTEIN"/>
    <property type="match status" value="1"/>
</dbReference>
<dbReference type="EMBL" id="CP066786">
    <property type="protein sequence ID" value="QQM29518.1"/>
    <property type="molecule type" value="Genomic_DNA"/>
</dbReference>
<sequence length="259" mass="29959">MVKLLKEANRIITLWREYGPDSKRIDLNIIFREIVLPSSDGDRCAVKLDEFDSFEGMMLRPNDESFWIIAVNSRVLYRPRRNFTFAHEIGHFIGHRKLRRSFRCSTENINDFQSDDLEREANAFAAHVLMPPDIVRDFDERHLFSYEAICELSELLFVSKEAAAYRWVALSRRRIGYVVSRDGFVTKGRASDALFRDGLFFRSGDELPSESMALKVKSGGEILSSEVNPGVWHRTEGCKEDSYAAFHGGYIYTFLDFDE</sequence>
<evidence type="ECO:0000259" key="1">
    <source>
        <dbReference type="Pfam" id="PF06114"/>
    </source>
</evidence>
<dbReference type="InterPro" id="IPR052345">
    <property type="entry name" value="Rad_response_metalloprotease"/>
</dbReference>
<dbReference type="RefSeq" id="WP_200334457.1">
    <property type="nucleotide sequence ID" value="NZ_CP066786.1"/>
</dbReference>
<dbReference type="Pfam" id="PF06114">
    <property type="entry name" value="Peptidase_M78"/>
    <property type="match status" value="1"/>
</dbReference>
<name>A0A7T7HI33_9HYPH</name>
<evidence type="ECO:0000313" key="3">
    <source>
        <dbReference type="Proteomes" id="UP000596083"/>
    </source>
</evidence>